<dbReference type="Proteomes" id="UP001628220">
    <property type="component" value="Unassembled WGS sequence"/>
</dbReference>
<evidence type="ECO:0000256" key="1">
    <source>
        <dbReference type="ARBA" id="ARBA00004651"/>
    </source>
</evidence>
<comment type="caution">
    <text evidence="7">The sequence shown here is derived from an EMBL/GenBank/DDBJ whole genome shotgun (WGS) entry which is preliminary data.</text>
</comment>
<sequence length="186" mass="20753">MGPTGILCVQRTLLEGRRSGLLTGLGASLSDILYAALCSLGVGVVIDVLDKYRAGIEIFASIVLIIFGIYTFFSVPRYVAPNKDQEQKGDSYLVVSSFLLTLSNPLIIFFYLALFSFFPIFSERVSPLLTSIILLVSIEIGALLWWWLITLIVSRLRVHLRPSRIRRLNHVIAILLIAAGILHFFL</sequence>
<evidence type="ECO:0000313" key="7">
    <source>
        <dbReference type="EMBL" id="GAB1252228.1"/>
    </source>
</evidence>
<evidence type="ECO:0000256" key="5">
    <source>
        <dbReference type="ARBA" id="ARBA00023136"/>
    </source>
</evidence>
<dbReference type="Pfam" id="PF01810">
    <property type="entry name" value="LysE"/>
    <property type="match status" value="1"/>
</dbReference>
<name>A0ABQ0E3G7_9PORP</name>
<evidence type="ECO:0000256" key="4">
    <source>
        <dbReference type="ARBA" id="ARBA00022989"/>
    </source>
</evidence>
<comment type="subcellular location">
    <subcellularLocation>
        <location evidence="1">Cell membrane</location>
        <topology evidence="1">Multi-pass membrane protein</topology>
    </subcellularLocation>
</comment>
<keyword evidence="3 6" id="KW-0812">Transmembrane</keyword>
<dbReference type="InterPro" id="IPR001123">
    <property type="entry name" value="LeuE-type"/>
</dbReference>
<keyword evidence="5 6" id="KW-0472">Membrane</keyword>
<proteinExistence type="predicted"/>
<keyword evidence="2" id="KW-1003">Cell membrane</keyword>
<dbReference type="PANTHER" id="PTHR30086:SF20">
    <property type="entry name" value="ARGININE EXPORTER PROTEIN ARGO-RELATED"/>
    <property type="match status" value="1"/>
</dbReference>
<keyword evidence="4 6" id="KW-1133">Transmembrane helix</keyword>
<accession>A0ABQ0E3G7</accession>
<reference evidence="7 8" key="1">
    <citation type="journal article" date="2025" name="Int. J. Syst. Evol. Microbiol.">
        <title>Desulfovibrio falkowii sp. nov., Porphyromonas miyakawae sp. nov., Mediterraneibacter flintii sp. nov. and Owariibacterium komagatae gen. nov., sp. nov., isolated from human faeces.</title>
        <authorList>
            <person name="Hamaguchi T."/>
            <person name="Ohara M."/>
            <person name="Hisatomi A."/>
            <person name="Sekiguchi K."/>
            <person name="Takeda J.I."/>
            <person name="Ueyama J."/>
            <person name="Ito M."/>
            <person name="Nishiwaki H."/>
            <person name="Ogi T."/>
            <person name="Hirayama M."/>
            <person name="Ohkuma M."/>
            <person name="Sakamoto M."/>
            <person name="Ohno K."/>
        </authorList>
    </citation>
    <scope>NUCLEOTIDE SEQUENCE [LARGE SCALE GENOMIC DNA]</scope>
    <source>
        <strain evidence="7 8">13CB11C</strain>
    </source>
</reference>
<evidence type="ECO:0000256" key="6">
    <source>
        <dbReference type="SAM" id="Phobius"/>
    </source>
</evidence>
<evidence type="ECO:0000313" key="8">
    <source>
        <dbReference type="Proteomes" id="UP001628220"/>
    </source>
</evidence>
<feature type="transmembrane region" description="Helical" evidence="6">
    <location>
        <begin position="92"/>
        <end position="120"/>
    </location>
</feature>
<dbReference type="RefSeq" id="WP_411915989.1">
    <property type="nucleotide sequence ID" value="NZ_BAAFSF010000004.1"/>
</dbReference>
<feature type="transmembrane region" description="Helical" evidence="6">
    <location>
        <begin position="132"/>
        <end position="156"/>
    </location>
</feature>
<gene>
    <name evidence="7" type="ORF">Tsumi_13340</name>
</gene>
<feature type="transmembrane region" description="Helical" evidence="6">
    <location>
        <begin position="168"/>
        <end position="185"/>
    </location>
</feature>
<dbReference type="PANTHER" id="PTHR30086">
    <property type="entry name" value="ARGININE EXPORTER PROTEIN ARGO"/>
    <property type="match status" value="1"/>
</dbReference>
<keyword evidence="8" id="KW-1185">Reference proteome</keyword>
<evidence type="ECO:0000256" key="3">
    <source>
        <dbReference type="ARBA" id="ARBA00022692"/>
    </source>
</evidence>
<organism evidence="7 8">
    <name type="scientific">Porphyromonas miyakawae</name>
    <dbReference type="NCBI Taxonomy" id="3137470"/>
    <lineage>
        <taxon>Bacteria</taxon>
        <taxon>Pseudomonadati</taxon>
        <taxon>Bacteroidota</taxon>
        <taxon>Bacteroidia</taxon>
        <taxon>Bacteroidales</taxon>
        <taxon>Porphyromonadaceae</taxon>
        <taxon>Porphyromonas</taxon>
    </lineage>
</organism>
<protein>
    <submittedName>
        <fullName evidence="7">LysE family transporter</fullName>
    </submittedName>
</protein>
<feature type="transmembrane region" description="Helical" evidence="6">
    <location>
        <begin position="21"/>
        <end position="46"/>
    </location>
</feature>
<dbReference type="EMBL" id="BAAFSF010000004">
    <property type="protein sequence ID" value="GAB1252228.1"/>
    <property type="molecule type" value="Genomic_DNA"/>
</dbReference>
<evidence type="ECO:0000256" key="2">
    <source>
        <dbReference type="ARBA" id="ARBA00022475"/>
    </source>
</evidence>
<feature type="transmembrane region" description="Helical" evidence="6">
    <location>
        <begin position="58"/>
        <end position="80"/>
    </location>
</feature>